<evidence type="ECO:0000313" key="3">
    <source>
        <dbReference type="EMBL" id="GAA5135118.1"/>
    </source>
</evidence>
<dbReference type="InterPro" id="IPR018649">
    <property type="entry name" value="SHOCT"/>
</dbReference>
<sequence length="87" mass="9492">MALVVKQRKDEAAAWQPPPASYAPPAPSSPPQLPLALTAHAQAMAQPPSLHKADIEARLSRLNDLLSKNMITQAEYEAKRQQILAEI</sequence>
<reference evidence="4" key="1">
    <citation type="journal article" date="2019" name="Int. J. Syst. Evol. Microbiol.">
        <title>The Global Catalogue of Microorganisms (GCM) 10K type strain sequencing project: providing services to taxonomists for standard genome sequencing and annotation.</title>
        <authorList>
            <consortium name="The Broad Institute Genomics Platform"/>
            <consortium name="The Broad Institute Genome Sequencing Center for Infectious Disease"/>
            <person name="Wu L."/>
            <person name="Ma J."/>
        </authorList>
    </citation>
    <scope>NUCLEOTIDE SEQUENCE [LARGE SCALE GENOMIC DNA]</scope>
    <source>
        <strain evidence="4">JCM 18053</strain>
    </source>
</reference>
<name>A0ABP9NW48_9BACT</name>
<gene>
    <name evidence="3" type="ORF">GCM10023213_07880</name>
</gene>
<dbReference type="Proteomes" id="UP001499852">
    <property type="component" value="Unassembled WGS sequence"/>
</dbReference>
<evidence type="ECO:0000256" key="1">
    <source>
        <dbReference type="SAM" id="MobiDB-lite"/>
    </source>
</evidence>
<dbReference type="EMBL" id="BAABIA010000002">
    <property type="protein sequence ID" value="GAA5135118.1"/>
    <property type="molecule type" value="Genomic_DNA"/>
</dbReference>
<evidence type="ECO:0000313" key="4">
    <source>
        <dbReference type="Proteomes" id="UP001499852"/>
    </source>
</evidence>
<feature type="compositionally biased region" description="Pro residues" evidence="1">
    <location>
        <begin position="16"/>
        <end position="33"/>
    </location>
</feature>
<protein>
    <recommendedName>
        <fullName evidence="2">SHOCT domain-containing protein</fullName>
    </recommendedName>
</protein>
<accession>A0ABP9NW48</accession>
<feature type="region of interest" description="Disordered" evidence="1">
    <location>
        <begin position="1"/>
        <end position="33"/>
    </location>
</feature>
<dbReference type="Pfam" id="PF09851">
    <property type="entry name" value="SHOCT"/>
    <property type="match status" value="1"/>
</dbReference>
<comment type="caution">
    <text evidence="3">The sequence shown here is derived from an EMBL/GenBank/DDBJ whole genome shotgun (WGS) entry which is preliminary data.</text>
</comment>
<keyword evidence="4" id="KW-1185">Reference proteome</keyword>
<feature type="domain" description="SHOCT" evidence="2">
    <location>
        <begin position="58"/>
        <end position="84"/>
    </location>
</feature>
<organism evidence="3 4">
    <name type="scientific">Prosthecobacter algae</name>
    <dbReference type="NCBI Taxonomy" id="1144682"/>
    <lineage>
        <taxon>Bacteria</taxon>
        <taxon>Pseudomonadati</taxon>
        <taxon>Verrucomicrobiota</taxon>
        <taxon>Verrucomicrobiia</taxon>
        <taxon>Verrucomicrobiales</taxon>
        <taxon>Verrucomicrobiaceae</taxon>
        <taxon>Prosthecobacter</taxon>
    </lineage>
</organism>
<evidence type="ECO:0000259" key="2">
    <source>
        <dbReference type="Pfam" id="PF09851"/>
    </source>
</evidence>
<proteinExistence type="predicted"/>